<dbReference type="AlphaFoldDB" id="A0AAG5CQ83"/>
<dbReference type="PANTHER" id="PTHR13237">
    <property type="entry name" value="SOMETHING ABOUT SILENCING PROTEIN 10-RELATED"/>
    <property type="match status" value="1"/>
</dbReference>
<dbReference type="GO" id="GO:0032040">
    <property type="term" value="C:small-subunit processome"/>
    <property type="evidence" value="ECO:0007669"/>
    <property type="project" value="TreeGrafter"/>
</dbReference>
<proteinExistence type="inferred from homology"/>
<evidence type="ECO:0000313" key="8">
    <source>
        <dbReference type="Proteomes" id="UP000075880"/>
    </source>
</evidence>
<reference evidence="7" key="1">
    <citation type="submission" date="2024-04" db="UniProtKB">
        <authorList>
            <consortium name="EnsemblMetazoa"/>
        </authorList>
    </citation>
    <scope>IDENTIFICATION</scope>
    <source>
        <strain evidence="7">EBRO</strain>
    </source>
</reference>
<dbReference type="InterPro" id="IPR007146">
    <property type="entry name" value="Sas10/Utp3/C1D"/>
</dbReference>
<keyword evidence="4" id="KW-0539">Nucleus</keyword>
<feature type="compositionally biased region" description="Acidic residues" evidence="5">
    <location>
        <begin position="83"/>
        <end position="94"/>
    </location>
</feature>
<evidence type="ECO:0000259" key="6">
    <source>
        <dbReference type="Pfam" id="PF09368"/>
    </source>
</evidence>
<feature type="region of interest" description="Disordered" evidence="5">
    <location>
        <begin position="158"/>
        <end position="180"/>
    </location>
</feature>
<feature type="compositionally biased region" description="Basic residues" evidence="5">
    <location>
        <begin position="434"/>
        <end position="451"/>
    </location>
</feature>
<feature type="region of interest" description="Disordered" evidence="5">
    <location>
        <begin position="1"/>
        <end position="98"/>
    </location>
</feature>
<protein>
    <recommendedName>
        <fullName evidence="6">Sas10 C-terminal domain-containing protein</fullName>
    </recommendedName>
</protein>
<evidence type="ECO:0000313" key="7">
    <source>
        <dbReference type="EnsemblMetazoa" id="ENSAATROPP000684"/>
    </source>
</evidence>
<evidence type="ECO:0000256" key="5">
    <source>
        <dbReference type="SAM" id="MobiDB-lite"/>
    </source>
</evidence>
<keyword evidence="3" id="KW-0597">Phosphoprotein</keyword>
<keyword evidence="8" id="KW-1185">Reference proteome</keyword>
<feature type="region of interest" description="Disordered" evidence="5">
    <location>
        <begin position="347"/>
        <end position="451"/>
    </location>
</feature>
<dbReference type="InterPro" id="IPR018972">
    <property type="entry name" value="Sas10_C_dom"/>
</dbReference>
<dbReference type="Pfam" id="PF04000">
    <property type="entry name" value="Sas10_Utp3"/>
    <property type="match status" value="1"/>
</dbReference>
<dbReference type="Pfam" id="PF09368">
    <property type="entry name" value="Sas10"/>
    <property type="match status" value="1"/>
</dbReference>
<feature type="domain" description="Sas10 C-terminal" evidence="6">
    <location>
        <begin position="418"/>
        <end position="489"/>
    </location>
</feature>
<comment type="similarity">
    <text evidence="2">Belongs to the SAS10 family.</text>
</comment>
<evidence type="ECO:0000256" key="2">
    <source>
        <dbReference type="ARBA" id="ARBA00010979"/>
    </source>
</evidence>
<feature type="compositionally biased region" description="Acidic residues" evidence="5">
    <location>
        <begin position="358"/>
        <end position="376"/>
    </location>
</feature>
<sequence>MPDKIKFGDVGSDYEPSESDGDYSEGEKELLKSIRRRGRDKNDDDEREEAVLAFDDEDDDDDDDDDDDEEPDFDDIRKFEHDSDIEEGGEEDDLPDRFAWGSKASAFYGTGYTDRDYDTLTAQEEELAQLEEAEALEIQKRLIQGMTAEDFQLDLLVPTEAESEQPEGQSKKRKEKDRKERDEIVIKGDLSDLSERQQRELFRKDAPEFEGLVNDFSTKMNACMEMEPVLELLKQHNKLKHPFGQLLTKRYELSILYCNNINFYVLLKAQKVPIRNHPLVKRLLQLKRLVQEVEQKYEQSIKPRVEQLLAALADGGDITFQEDAKRSAAHGGKAKEKGSRLKALARLEDQDESAASQSDDDDEDDGGFDEESETEETSAKRIKLGANEDDSDDDGEGLEEQGDNDNMEEGEEEEEDGDEKRKITYQMAKNRGLTARKRKDQRNVRVKNKQKYRKALIRRKGAVRPVRTELKRYAGETSIKAFVKRGIKIK</sequence>
<feature type="compositionally biased region" description="Acidic residues" evidence="5">
    <location>
        <begin position="15"/>
        <end position="24"/>
    </location>
</feature>
<dbReference type="GO" id="GO:0000462">
    <property type="term" value="P:maturation of SSU-rRNA from tricistronic rRNA transcript (SSU-rRNA, 5.8S rRNA, LSU-rRNA)"/>
    <property type="evidence" value="ECO:0007669"/>
    <property type="project" value="TreeGrafter"/>
</dbReference>
<dbReference type="EnsemblMetazoa" id="ENSAATROPT000719">
    <property type="protein sequence ID" value="ENSAATROPP000684"/>
    <property type="gene ID" value="ENSAATROPG000587"/>
</dbReference>
<evidence type="ECO:0000256" key="4">
    <source>
        <dbReference type="ARBA" id="ARBA00023242"/>
    </source>
</evidence>
<accession>A0AAG5CQ83</accession>
<dbReference type="Proteomes" id="UP000075880">
    <property type="component" value="Unassembled WGS sequence"/>
</dbReference>
<feature type="compositionally biased region" description="Acidic residues" evidence="5">
    <location>
        <begin position="387"/>
        <end position="417"/>
    </location>
</feature>
<organism evidence="7 8">
    <name type="scientific">Anopheles atroparvus</name>
    <name type="common">European mosquito</name>
    <dbReference type="NCBI Taxonomy" id="41427"/>
    <lineage>
        <taxon>Eukaryota</taxon>
        <taxon>Metazoa</taxon>
        <taxon>Ecdysozoa</taxon>
        <taxon>Arthropoda</taxon>
        <taxon>Hexapoda</taxon>
        <taxon>Insecta</taxon>
        <taxon>Pterygota</taxon>
        <taxon>Neoptera</taxon>
        <taxon>Endopterygota</taxon>
        <taxon>Diptera</taxon>
        <taxon>Nematocera</taxon>
        <taxon>Culicoidea</taxon>
        <taxon>Culicidae</taxon>
        <taxon>Anophelinae</taxon>
        <taxon>Anopheles</taxon>
    </lineage>
</organism>
<name>A0AAG5CQ83_ANOAO</name>
<feature type="compositionally biased region" description="Acidic residues" evidence="5">
    <location>
        <begin position="43"/>
        <end position="73"/>
    </location>
</feature>
<evidence type="ECO:0000256" key="3">
    <source>
        <dbReference type="ARBA" id="ARBA00022553"/>
    </source>
</evidence>
<comment type="subcellular location">
    <subcellularLocation>
        <location evidence="1">Nucleus</location>
    </subcellularLocation>
</comment>
<evidence type="ECO:0000256" key="1">
    <source>
        <dbReference type="ARBA" id="ARBA00004123"/>
    </source>
</evidence>
<dbReference type="PANTHER" id="PTHR13237:SF8">
    <property type="entry name" value="SOMETHING ABOUT SILENCING PROTEIN 10"/>
    <property type="match status" value="1"/>
</dbReference>